<evidence type="ECO:0000256" key="1">
    <source>
        <dbReference type="ARBA" id="ARBA00004141"/>
    </source>
</evidence>
<name>A0AAD5D259_AMBAR</name>
<gene>
    <name evidence="6" type="ORF">M8C21_015334</name>
</gene>
<dbReference type="GO" id="GO:0022857">
    <property type="term" value="F:transmembrane transporter activity"/>
    <property type="evidence" value="ECO:0007669"/>
    <property type="project" value="InterPro"/>
</dbReference>
<comment type="caution">
    <text evidence="6">The sequence shown here is derived from an EMBL/GenBank/DDBJ whole genome shotgun (WGS) entry which is preliminary data.</text>
</comment>
<dbReference type="Proteomes" id="UP001206925">
    <property type="component" value="Unassembled WGS sequence"/>
</dbReference>
<proteinExistence type="predicted"/>
<dbReference type="PANTHER" id="PTHR31218">
    <property type="entry name" value="WAT1-RELATED PROTEIN"/>
    <property type="match status" value="1"/>
</dbReference>
<evidence type="ECO:0000313" key="6">
    <source>
        <dbReference type="EMBL" id="KAI7751982.1"/>
    </source>
</evidence>
<evidence type="ECO:0000313" key="7">
    <source>
        <dbReference type="Proteomes" id="UP001206925"/>
    </source>
</evidence>
<feature type="transmembrane region" description="Helical" evidence="5">
    <location>
        <begin position="45"/>
        <end position="64"/>
    </location>
</feature>
<keyword evidence="2 5" id="KW-0812">Transmembrane</keyword>
<dbReference type="AlphaFoldDB" id="A0AAD5D259"/>
<evidence type="ECO:0000256" key="5">
    <source>
        <dbReference type="SAM" id="Phobius"/>
    </source>
</evidence>
<organism evidence="6 7">
    <name type="scientific">Ambrosia artemisiifolia</name>
    <name type="common">Common ragweed</name>
    <dbReference type="NCBI Taxonomy" id="4212"/>
    <lineage>
        <taxon>Eukaryota</taxon>
        <taxon>Viridiplantae</taxon>
        <taxon>Streptophyta</taxon>
        <taxon>Embryophyta</taxon>
        <taxon>Tracheophyta</taxon>
        <taxon>Spermatophyta</taxon>
        <taxon>Magnoliopsida</taxon>
        <taxon>eudicotyledons</taxon>
        <taxon>Gunneridae</taxon>
        <taxon>Pentapetalae</taxon>
        <taxon>asterids</taxon>
        <taxon>campanulids</taxon>
        <taxon>Asterales</taxon>
        <taxon>Asteraceae</taxon>
        <taxon>Asteroideae</taxon>
        <taxon>Heliantheae alliance</taxon>
        <taxon>Heliantheae</taxon>
        <taxon>Ambrosia</taxon>
    </lineage>
</organism>
<dbReference type="GO" id="GO:0016020">
    <property type="term" value="C:membrane"/>
    <property type="evidence" value="ECO:0007669"/>
    <property type="project" value="InterPro"/>
</dbReference>
<protein>
    <recommendedName>
        <fullName evidence="8">WAT1-related protein</fullName>
    </recommendedName>
</protein>
<reference evidence="6" key="1">
    <citation type="submission" date="2022-06" db="EMBL/GenBank/DDBJ databases">
        <title>Uncovering the hologenomic basis of an extraordinary plant invasion.</title>
        <authorList>
            <person name="Bieker V.C."/>
            <person name="Martin M.D."/>
            <person name="Gilbert T."/>
            <person name="Hodgins K."/>
            <person name="Battlay P."/>
            <person name="Petersen B."/>
            <person name="Wilson J."/>
        </authorList>
    </citation>
    <scope>NUCLEOTIDE SEQUENCE</scope>
    <source>
        <strain evidence="6">AA19_3_7</strain>
        <tissue evidence="6">Leaf</tissue>
    </source>
</reference>
<dbReference type="InterPro" id="IPR030184">
    <property type="entry name" value="WAT1-related"/>
</dbReference>
<dbReference type="EMBL" id="JAMZMK010005784">
    <property type="protein sequence ID" value="KAI7751982.1"/>
    <property type="molecule type" value="Genomic_DNA"/>
</dbReference>
<evidence type="ECO:0000256" key="4">
    <source>
        <dbReference type="ARBA" id="ARBA00023136"/>
    </source>
</evidence>
<accession>A0AAD5D259</accession>
<evidence type="ECO:0008006" key="8">
    <source>
        <dbReference type="Google" id="ProtNLM"/>
    </source>
</evidence>
<sequence length="172" mass="18811">MEKVHLRSYTSHMKIVGTFLSISGAIIATVYSGPSLLSASMNTDWIIGGILIAGQYFLVSFCLIAQAKILLEYSVVLVVACVLNTCELFVAGLAALIMARDLEAWKLRLDVVLASTLYVGFFFGFVNVLVQFWVLRLKGPLYVAMFKPLSIIIAVIMGVLILGDPVYLGRLS</sequence>
<evidence type="ECO:0000256" key="2">
    <source>
        <dbReference type="ARBA" id="ARBA00022692"/>
    </source>
</evidence>
<feature type="transmembrane region" description="Helical" evidence="5">
    <location>
        <begin position="12"/>
        <end position="33"/>
    </location>
</feature>
<feature type="transmembrane region" description="Helical" evidence="5">
    <location>
        <begin position="111"/>
        <end position="134"/>
    </location>
</feature>
<dbReference type="InterPro" id="IPR037185">
    <property type="entry name" value="EmrE-like"/>
</dbReference>
<dbReference type="SUPFAM" id="SSF103481">
    <property type="entry name" value="Multidrug resistance efflux transporter EmrE"/>
    <property type="match status" value="1"/>
</dbReference>
<keyword evidence="7" id="KW-1185">Reference proteome</keyword>
<comment type="subcellular location">
    <subcellularLocation>
        <location evidence="1">Membrane</location>
        <topology evidence="1">Multi-pass membrane protein</topology>
    </subcellularLocation>
</comment>
<keyword evidence="3 5" id="KW-1133">Transmembrane helix</keyword>
<feature type="transmembrane region" description="Helical" evidence="5">
    <location>
        <begin position="76"/>
        <end position="99"/>
    </location>
</feature>
<evidence type="ECO:0000256" key="3">
    <source>
        <dbReference type="ARBA" id="ARBA00022989"/>
    </source>
</evidence>
<feature type="transmembrane region" description="Helical" evidence="5">
    <location>
        <begin position="141"/>
        <end position="162"/>
    </location>
</feature>
<keyword evidence="4 5" id="KW-0472">Membrane</keyword>